<keyword evidence="2" id="KW-1185">Reference proteome</keyword>
<dbReference type="Gene3D" id="3.30.2020.10">
    <property type="entry name" value="NE0471-like N-terminal domain"/>
    <property type="match status" value="1"/>
</dbReference>
<dbReference type="SUPFAM" id="SSF143880">
    <property type="entry name" value="NE0471 N-terminal domain-like"/>
    <property type="match status" value="1"/>
</dbReference>
<evidence type="ECO:0000313" key="1">
    <source>
        <dbReference type="EMBL" id="MBD2346785.1"/>
    </source>
</evidence>
<dbReference type="EMBL" id="JACJRF010000055">
    <property type="protein sequence ID" value="MBD2346785.1"/>
    <property type="molecule type" value="Genomic_DNA"/>
</dbReference>
<proteinExistence type="predicted"/>
<protein>
    <submittedName>
        <fullName evidence="1">DUF2442 domain-containing protein</fullName>
    </submittedName>
</protein>
<name>A0ABR8CYB0_9NOST</name>
<gene>
    <name evidence="1" type="ORF">H6G18_21950</name>
</gene>
<comment type="caution">
    <text evidence="1">The sequence shown here is derived from an EMBL/GenBank/DDBJ whole genome shotgun (WGS) entry which is preliminary data.</text>
</comment>
<dbReference type="RefSeq" id="WP_190409193.1">
    <property type="nucleotide sequence ID" value="NZ_JACJRF010000055.1"/>
</dbReference>
<sequence>MLKDIIAVEPIEDYKLYIKFEDNQQGVIDISKLISFTGIFAPLQNIDYFKQVKINPEWGTIYWENGADFDPDVLYAEITGEAINNYQIAKT</sequence>
<accession>A0ABR8CYB0</accession>
<dbReference type="Proteomes" id="UP000607281">
    <property type="component" value="Unassembled WGS sequence"/>
</dbReference>
<evidence type="ECO:0000313" key="2">
    <source>
        <dbReference type="Proteomes" id="UP000607281"/>
    </source>
</evidence>
<dbReference type="Pfam" id="PF10387">
    <property type="entry name" value="DUF2442"/>
    <property type="match status" value="1"/>
</dbReference>
<dbReference type="InterPro" id="IPR036782">
    <property type="entry name" value="NE0471-like_N"/>
</dbReference>
<reference evidence="1 2" key="1">
    <citation type="journal article" date="2020" name="ISME J.">
        <title>Comparative genomics reveals insights into cyanobacterial evolution and habitat adaptation.</title>
        <authorList>
            <person name="Chen M.Y."/>
            <person name="Teng W.K."/>
            <person name="Zhao L."/>
            <person name="Hu C.X."/>
            <person name="Zhou Y.K."/>
            <person name="Han B.P."/>
            <person name="Song L.R."/>
            <person name="Shu W.S."/>
        </authorList>
    </citation>
    <scope>NUCLEOTIDE SEQUENCE [LARGE SCALE GENOMIC DNA]</scope>
    <source>
        <strain evidence="1 2">FACHB-260</strain>
    </source>
</reference>
<dbReference type="InterPro" id="IPR018841">
    <property type="entry name" value="DUF2442"/>
</dbReference>
<organism evidence="1 2">
    <name type="scientific">Anabaena subtropica FACHB-260</name>
    <dbReference type="NCBI Taxonomy" id="2692884"/>
    <lineage>
        <taxon>Bacteria</taxon>
        <taxon>Bacillati</taxon>
        <taxon>Cyanobacteriota</taxon>
        <taxon>Cyanophyceae</taxon>
        <taxon>Nostocales</taxon>
        <taxon>Nostocaceae</taxon>
        <taxon>Anabaena</taxon>
    </lineage>
</organism>